<comment type="PTM">
    <text evidence="14">Proteolytically cleaved before the transmembrane segment to yield the secreted ectodomain incorporated in the zona pellucida.</text>
</comment>
<dbReference type="Gene3D" id="2.60.40.4100">
    <property type="entry name" value="Zona pellucida, ZP-C domain"/>
    <property type="match status" value="1"/>
</dbReference>
<evidence type="ECO:0000256" key="8">
    <source>
        <dbReference type="ARBA" id="ARBA00022692"/>
    </source>
</evidence>
<keyword evidence="18" id="KW-1185">Reference proteome</keyword>
<comment type="domain">
    <text evidence="14">The ZP domain is involved in the polymerization of the ZP proteins to form the zona pellucida.</text>
</comment>
<keyword evidence="5 14" id="KW-0964">Secreted</keyword>
<dbReference type="PANTHER" id="PTHR11576:SF2">
    <property type="entry name" value="ZONA PELLUCIDA SPERM-BINDING PROTEIN 3"/>
    <property type="match status" value="1"/>
</dbReference>
<proteinExistence type="inferred from homology"/>
<dbReference type="GO" id="GO:0007339">
    <property type="term" value="P:binding of sperm to zona pellucida"/>
    <property type="evidence" value="ECO:0007669"/>
    <property type="project" value="UniProtKB-UniRule"/>
</dbReference>
<dbReference type="Ensembl" id="ENSKMAT00000027199.1">
    <property type="protein sequence ID" value="ENSKMAP00000026860.1"/>
    <property type="gene ID" value="ENSKMAG00000019904.1"/>
</dbReference>
<evidence type="ECO:0000256" key="13">
    <source>
        <dbReference type="ARBA" id="ARBA00023180"/>
    </source>
</evidence>
<feature type="compositionally biased region" description="Basic and acidic residues" evidence="15">
    <location>
        <begin position="443"/>
        <end position="455"/>
    </location>
</feature>
<keyword evidence="9 14" id="KW-0732">Signal</keyword>
<keyword evidence="6 14" id="KW-0272">Extracellular matrix</keyword>
<keyword evidence="4 14" id="KW-1003">Cell membrane</keyword>
<feature type="region of interest" description="Disordered" evidence="15">
    <location>
        <begin position="75"/>
        <end position="94"/>
    </location>
</feature>
<keyword evidence="8" id="KW-0812">Transmembrane</keyword>
<dbReference type="InterPro" id="IPR055355">
    <property type="entry name" value="ZP-C"/>
</dbReference>
<dbReference type="AlphaFoldDB" id="A0A3Q3BBJ5"/>
<evidence type="ECO:0000256" key="9">
    <source>
        <dbReference type="ARBA" id="ARBA00022729"/>
    </source>
</evidence>
<dbReference type="Pfam" id="PF23344">
    <property type="entry name" value="ZP-N"/>
    <property type="match status" value="1"/>
</dbReference>
<accession>A0A3Q3BBJ5</accession>
<dbReference type="GO" id="GO:2000344">
    <property type="term" value="P:positive regulation of acrosome reaction"/>
    <property type="evidence" value="ECO:0007669"/>
    <property type="project" value="UniProtKB-UniRule"/>
</dbReference>
<evidence type="ECO:0000256" key="2">
    <source>
        <dbReference type="ARBA" id="ARBA00006735"/>
    </source>
</evidence>
<comment type="subcellular location">
    <subcellularLocation>
        <location evidence="1">Secreted</location>
        <location evidence="1">Extracellular space</location>
        <location evidence="1">Extracellular matrix</location>
    </subcellularLocation>
    <subcellularLocation>
        <location evidence="14">Zona pellucida</location>
    </subcellularLocation>
    <subcellularLocation>
        <location evidence="14">Cell membrane</location>
        <topology evidence="14">Single-pass type I membrane protein</topology>
    </subcellularLocation>
</comment>
<evidence type="ECO:0000256" key="3">
    <source>
        <dbReference type="ARBA" id="ARBA00017980"/>
    </source>
</evidence>
<reference evidence="17" key="2">
    <citation type="submission" date="2025-09" db="UniProtKB">
        <authorList>
            <consortium name="Ensembl"/>
        </authorList>
    </citation>
    <scope>IDENTIFICATION</scope>
</reference>
<keyword evidence="12 14" id="KW-1015">Disulfide bond</keyword>
<evidence type="ECO:0000256" key="11">
    <source>
        <dbReference type="ARBA" id="ARBA00023136"/>
    </source>
</evidence>
<evidence type="ECO:0000256" key="15">
    <source>
        <dbReference type="SAM" id="MobiDB-lite"/>
    </source>
</evidence>
<evidence type="ECO:0000259" key="16">
    <source>
        <dbReference type="PROSITE" id="PS51034"/>
    </source>
</evidence>
<dbReference type="OrthoDB" id="8880842at2759"/>
<dbReference type="PRINTS" id="PR00023">
    <property type="entry name" value="ZPELLUCIDA"/>
</dbReference>
<feature type="domain" description="ZP" evidence="16">
    <location>
        <begin position="134"/>
        <end position="392"/>
    </location>
</feature>
<dbReference type="GO" id="GO:0035803">
    <property type="term" value="P:egg coat formation"/>
    <property type="evidence" value="ECO:0007669"/>
    <property type="project" value="UniProtKB-UniRule"/>
</dbReference>
<dbReference type="RefSeq" id="XP_017289886.1">
    <property type="nucleotide sequence ID" value="XM_017434397.3"/>
</dbReference>
<feature type="region of interest" description="Disordered" evidence="15">
    <location>
        <begin position="104"/>
        <end position="123"/>
    </location>
</feature>
<keyword evidence="10" id="KW-1133">Transmembrane helix</keyword>
<evidence type="ECO:0000256" key="1">
    <source>
        <dbReference type="ARBA" id="ARBA00004498"/>
    </source>
</evidence>
<dbReference type="GeneID" id="108246714"/>
<comment type="function">
    <text evidence="14">Component of the zona pellucida, an extracellular matrix surrounding oocytes which mediates sperm binding, induction of the acrosome reaction and prevents post-fertilization polyspermy. The zona pellucida is composed of 3 to 4 glycoproteins, ZP1, ZP2, ZP3, and ZP4. ZP3 is essential for sperm binding and zona matrix formation.</text>
</comment>
<dbReference type="GO" id="GO:0032190">
    <property type="term" value="F:acrosin binding"/>
    <property type="evidence" value="ECO:0007669"/>
    <property type="project" value="TreeGrafter"/>
</dbReference>
<evidence type="ECO:0000256" key="6">
    <source>
        <dbReference type="ARBA" id="ARBA00022530"/>
    </source>
</evidence>
<dbReference type="Gene3D" id="2.60.40.3210">
    <property type="entry name" value="Zona pellucida, ZP-N domain"/>
    <property type="match status" value="1"/>
</dbReference>
<evidence type="ECO:0000313" key="18">
    <source>
        <dbReference type="Proteomes" id="UP000264800"/>
    </source>
</evidence>
<dbReference type="FunFam" id="2.60.40.3210:FF:000001">
    <property type="entry name" value="Zona pellucida sperm-binding protein 3"/>
    <property type="match status" value="1"/>
</dbReference>
<dbReference type="Proteomes" id="UP000264800">
    <property type="component" value="Unplaced"/>
</dbReference>
<evidence type="ECO:0000256" key="14">
    <source>
        <dbReference type="RuleBase" id="RU367066"/>
    </source>
</evidence>
<dbReference type="SMART" id="SM00241">
    <property type="entry name" value="ZP"/>
    <property type="match status" value="1"/>
</dbReference>
<dbReference type="GO" id="GO:0035805">
    <property type="term" value="C:egg coat"/>
    <property type="evidence" value="ECO:0007669"/>
    <property type="project" value="UniProtKB-SubCell"/>
</dbReference>
<dbReference type="GO" id="GO:0005886">
    <property type="term" value="C:plasma membrane"/>
    <property type="evidence" value="ECO:0007669"/>
    <property type="project" value="UniProtKB-SubCell"/>
</dbReference>
<dbReference type="OMA" id="KSYFMQR"/>
<dbReference type="GO" id="GO:0035804">
    <property type="term" value="F:structural constituent of egg coat"/>
    <property type="evidence" value="ECO:0007669"/>
    <property type="project" value="UniProtKB-UniRule"/>
</dbReference>
<dbReference type="PANTHER" id="PTHR11576">
    <property type="entry name" value="ZONA PELLUCIDA SPERM-BINDING PROTEIN 3"/>
    <property type="match status" value="1"/>
</dbReference>
<dbReference type="InterPro" id="IPR048290">
    <property type="entry name" value="ZP_chr"/>
</dbReference>
<sequence>MGFGAAVLLGFLLLQSGGNFGSAAQNFLVFGANETLRQTKQEAVTVSSQQANQTEQRRHPPATYRLKVYQLQTPSALSEKQRRPLGEEQPSPVAAAAAAFEPASGLNPSTSEPAKMESKVEAPAPLPAQSVSVRCGEDRVLIAVKQDFLGNGQLIRPSDLTLGGCAVLDTVDHIMLFQAELHGCGATLTMTEVSLVYKFALMYSPTPIASTSILKTNPVEVTVRCHFPRRHYVSSDAMRPAWTTFASERQAEQRLRFSMRLLTDDWLSPRPSNVYFLTDVVHLEASVLRGAHVPLRVFVDRCVATANPDPASQLRYPFVSNHGCLTDSKLTGAKSYFLPRSQEDKLHLQLKAFKFQQDDKNSVYVTCHLKATVLDDPIDTRHKACSYLTEAKRWVASGGDNNVCSCCDTSCGGQRQRRRPAADSAPRGEGTAALGPNLIEELPEPKPRLQTREETQDALSL</sequence>
<dbReference type="InterPro" id="IPR001507">
    <property type="entry name" value="ZP_dom"/>
</dbReference>
<evidence type="ECO:0000256" key="5">
    <source>
        <dbReference type="ARBA" id="ARBA00022525"/>
    </source>
</evidence>
<dbReference type="GeneTree" id="ENSGT01030000234567"/>
<feature type="signal peptide" evidence="14">
    <location>
        <begin position="1"/>
        <end position="23"/>
    </location>
</feature>
<evidence type="ECO:0000256" key="10">
    <source>
        <dbReference type="ARBA" id="ARBA00022989"/>
    </source>
</evidence>
<keyword evidence="11" id="KW-0472">Membrane</keyword>
<feature type="region of interest" description="Disordered" evidence="15">
    <location>
        <begin position="411"/>
        <end position="461"/>
    </location>
</feature>
<dbReference type="InterPro" id="IPR042235">
    <property type="entry name" value="ZP-C_dom"/>
</dbReference>
<keyword evidence="7 14" id="KW-0165">Cleavage on pair of basic residues</keyword>
<reference evidence="17" key="1">
    <citation type="submission" date="2025-08" db="UniProtKB">
        <authorList>
            <consortium name="Ensembl"/>
        </authorList>
    </citation>
    <scope>IDENTIFICATION</scope>
</reference>
<comment type="similarity">
    <text evidence="2 14">Belongs to the ZP domain family. ZPC subfamily.</text>
</comment>
<evidence type="ECO:0000256" key="7">
    <source>
        <dbReference type="ARBA" id="ARBA00022685"/>
    </source>
</evidence>
<evidence type="ECO:0000256" key="12">
    <source>
        <dbReference type="ARBA" id="ARBA00023157"/>
    </source>
</evidence>
<protein>
    <recommendedName>
        <fullName evidence="3 14">Zona pellucida sperm-binding protein 3</fullName>
    </recommendedName>
</protein>
<keyword evidence="13" id="KW-0325">Glycoprotein</keyword>
<evidence type="ECO:0000256" key="4">
    <source>
        <dbReference type="ARBA" id="ARBA00022475"/>
    </source>
</evidence>
<organism evidence="17 18">
    <name type="scientific">Kryptolebias marmoratus</name>
    <name type="common">Mangrove killifish</name>
    <name type="synonym">Rivulus marmoratus</name>
    <dbReference type="NCBI Taxonomy" id="37003"/>
    <lineage>
        <taxon>Eukaryota</taxon>
        <taxon>Metazoa</taxon>
        <taxon>Chordata</taxon>
        <taxon>Craniata</taxon>
        <taxon>Vertebrata</taxon>
        <taxon>Euteleostomi</taxon>
        <taxon>Actinopterygii</taxon>
        <taxon>Neopterygii</taxon>
        <taxon>Teleostei</taxon>
        <taxon>Neoteleostei</taxon>
        <taxon>Acanthomorphata</taxon>
        <taxon>Ovalentaria</taxon>
        <taxon>Atherinomorphae</taxon>
        <taxon>Cyprinodontiformes</taxon>
        <taxon>Rivulidae</taxon>
        <taxon>Kryptolebias</taxon>
    </lineage>
</organism>
<dbReference type="KEGG" id="kmr:108246714"/>
<feature type="chain" id="PRO_5025711829" description="Zona pellucida sperm-binding protein 3" evidence="14">
    <location>
        <begin position="24"/>
        <end position="461"/>
    </location>
</feature>
<dbReference type="InterPro" id="IPR055356">
    <property type="entry name" value="ZP-N"/>
</dbReference>
<dbReference type="FunFam" id="2.60.40.4100:FF:000002">
    <property type="entry name" value="Zona pellucida sperm-binding protein 3"/>
    <property type="match status" value="1"/>
</dbReference>
<evidence type="ECO:0000313" key="17">
    <source>
        <dbReference type="Ensembl" id="ENSKMAP00000026860.1"/>
    </source>
</evidence>
<dbReference type="PROSITE" id="PS51034">
    <property type="entry name" value="ZP_2"/>
    <property type="match status" value="1"/>
</dbReference>
<name>A0A3Q3BBJ5_KRYMA</name>
<dbReference type="Pfam" id="PF00100">
    <property type="entry name" value="Zona_pellucida"/>
    <property type="match status" value="1"/>
</dbReference>